<evidence type="ECO:0000313" key="2">
    <source>
        <dbReference type="EMBL" id="MFC6037420.1"/>
    </source>
</evidence>
<evidence type="ECO:0000313" key="3">
    <source>
        <dbReference type="Proteomes" id="UP001596116"/>
    </source>
</evidence>
<name>A0ABW1KZB4_9PROT</name>
<keyword evidence="1" id="KW-0812">Transmembrane</keyword>
<reference evidence="2 3" key="1">
    <citation type="submission" date="2024-09" db="EMBL/GenBank/DDBJ databases">
        <authorList>
            <person name="Zhang Z.-H."/>
        </authorList>
    </citation>
    <scope>NUCLEOTIDE SEQUENCE [LARGE SCALE GENOMIC DNA]</scope>
    <source>
        <strain evidence="2 3">HHTR114</strain>
    </source>
</reference>
<proteinExistence type="predicted"/>
<organism evidence="2 3">
    <name type="scientific">Hyphococcus aureus</name>
    <dbReference type="NCBI Taxonomy" id="2666033"/>
    <lineage>
        <taxon>Bacteria</taxon>
        <taxon>Pseudomonadati</taxon>
        <taxon>Pseudomonadota</taxon>
        <taxon>Alphaproteobacteria</taxon>
        <taxon>Parvularculales</taxon>
        <taxon>Parvularculaceae</taxon>
        <taxon>Hyphococcus</taxon>
    </lineage>
</organism>
<sequence>MRILISIGLFLASLGLLAYSYLGAFAQIGVELEAAQTPLSAFSMMLTVIERIASGDIPQLSGFLYAGLLLFVIAVVNLIGGRKRVDDDRHSL</sequence>
<dbReference type="EMBL" id="JBHPON010000003">
    <property type="protein sequence ID" value="MFC6037420.1"/>
    <property type="molecule type" value="Genomic_DNA"/>
</dbReference>
<evidence type="ECO:0000256" key="1">
    <source>
        <dbReference type="SAM" id="Phobius"/>
    </source>
</evidence>
<gene>
    <name evidence="2" type="ORF">ACFMB1_17825</name>
</gene>
<comment type="caution">
    <text evidence="2">The sequence shown here is derived from an EMBL/GenBank/DDBJ whole genome shotgun (WGS) entry which is preliminary data.</text>
</comment>
<accession>A0ABW1KZB4</accession>
<protein>
    <submittedName>
        <fullName evidence="2">Uncharacterized protein</fullName>
    </submittedName>
</protein>
<dbReference type="Proteomes" id="UP001596116">
    <property type="component" value="Unassembled WGS sequence"/>
</dbReference>
<keyword evidence="3" id="KW-1185">Reference proteome</keyword>
<keyword evidence="1" id="KW-0472">Membrane</keyword>
<feature type="transmembrane region" description="Helical" evidence="1">
    <location>
        <begin position="62"/>
        <end position="80"/>
    </location>
</feature>
<dbReference type="RefSeq" id="WP_379881184.1">
    <property type="nucleotide sequence ID" value="NZ_JBHPON010000003.1"/>
</dbReference>
<keyword evidence="1" id="KW-1133">Transmembrane helix</keyword>